<dbReference type="AlphaFoldDB" id="A0A917G9Z5"/>
<dbReference type="InterPro" id="IPR011109">
    <property type="entry name" value="DNA_bind_recombinase_dom"/>
</dbReference>
<dbReference type="EMBL" id="BMJT01000013">
    <property type="protein sequence ID" value="GGG32613.1"/>
    <property type="molecule type" value="Genomic_DNA"/>
</dbReference>
<keyword evidence="1" id="KW-0229">DNA integration</keyword>
<dbReference type="Pfam" id="PF00239">
    <property type="entry name" value="Resolvase"/>
    <property type="match status" value="1"/>
</dbReference>
<organism evidence="9 10">
    <name type="scientific">Lysinibacillus alkalisoli</name>
    <dbReference type="NCBI Taxonomy" id="1911548"/>
    <lineage>
        <taxon>Bacteria</taxon>
        <taxon>Bacillati</taxon>
        <taxon>Bacillota</taxon>
        <taxon>Bacilli</taxon>
        <taxon>Bacillales</taxon>
        <taxon>Bacillaceae</taxon>
        <taxon>Lysinibacillus</taxon>
    </lineage>
</organism>
<dbReference type="InterPro" id="IPR038109">
    <property type="entry name" value="DNA_bind_recomb_sf"/>
</dbReference>
<protein>
    <submittedName>
        <fullName evidence="9">Integrase</fullName>
    </submittedName>
</protein>
<evidence type="ECO:0000256" key="3">
    <source>
        <dbReference type="ARBA" id="ARBA00023172"/>
    </source>
</evidence>
<sequence>MESNQDLRVFLYIRVSTQEQVKEGYSIGAQEERLRAYAKARGYTIVKVYTDPGYSGANTDRPALQEMIKQIELGVADLVLVYKLDRLSRSQKDTLFLIEEVFLKHQVDFVSMNESFDTSTPFGRAMIGILSVFAQLEREQIRERTIMGKEARAKEGRWHGGGGEKHYATGYDYVEGELHIIEYEAECVKMIFDEYNKGLGVNKVLRLVDNKFPGVITTETTVRKILSNPLYTGKIRYKGNVYDGLHEPIITQAQFDQTQEFLQKRTSSSLPFRRSYLASGLIYCGHCGARMTGKSGGKLKNGSPMRYYVCNSRTGKSRNTTQNHDCIKVAERKEKIEQHTIDEIKKLNMQFVEEFRTESNTISDRTNIIEKEIQDIDKQISKLVDLYSLDNIPLDIMSKKMKKLKVDRDKLKRHLAEIKSESKLNTKNLDEIKKTVSQLATFNWDNEETDKKRLIVAKLINKIIVSNDNITIEWAF</sequence>
<dbReference type="PANTHER" id="PTHR30461:SF23">
    <property type="entry name" value="DNA RECOMBINASE-RELATED"/>
    <property type="match status" value="1"/>
</dbReference>
<evidence type="ECO:0000313" key="9">
    <source>
        <dbReference type="EMBL" id="GGG32613.1"/>
    </source>
</evidence>
<evidence type="ECO:0000256" key="2">
    <source>
        <dbReference type="ARBA" id="ARBA00023125"/>
    </source>
</evidence>
<feature type="coiled-coil region" evidence="6">
    <location>
        <begin position="394"/>
        <end position="421"/>
    </location>
</feature>
<evidence type="ECO:0000313" key="10">
    <source>
        <dbReference type="Proteomes" id="UP000616608"/>
    </source>
</evidence>
<dbReference type="InterPro" id="IPR006118">
    <property type="entry name" value="Recombinase_CS"/>
</dbReference>
<dbReference type="PROSITE" id="PS51737">
    <property type="entry name" value="RECOMBINASE_DNA_BIND"/>
    <property type="match status" value="1"/>
</dbReference>
<dbReference type="InterPro" id="IPR006119">
    <property type="entry name" value="Resolv_N"/>
</dbReference>
<feature type="domain" description="Recombinase" evidence="8">
    <location>
        <begin position="168"/>
        <end position="268"/>
    </location>
</feature>
<feature type="active site" description="O-(5'-phospho-DNA)-serine intermediate" evidence="4 5">
    <location>
        <position position="16"/>
    </location>
</feature>
<dbReference type="InterPro" id="IPR025827">
    <property type="entry name" value="Zn_ribbon_recom_dom"/>
</dbReference>
<name>A0A917G9Z5_9BACI</name>
<dbReference type="PROSITE" id="PS00397">
    <property type="entry name" value="RECOMBINASES_1"/>
    <property type="match status" value="1"/>
</dbReference>
<evidence type="ECO:0000259" key="8">
    <source>
        <dbReference type="PROSITE" id="PS51737"/>
    </source>
</evidence>
<keyword evidence="6" id="KW-0175">Coiled coil</keyword>
<proteinExistence type="predicted"/>
<evidence type="ECO:0000256" key="1">
    <source>
        <dbReference type="ARBA" id="ARBA00022908"/>
    </source>
</evidence>
<evidence type="ECO:0000256" key="6">
    <source>
        <dbReference type="SAM" id="Coils"/>
    </source>
</evidence>
<evidence type="ECO:0000256" key="4">
    <source>
        <dbReference type="PIRSR" id="PIRSR606118-50"/>
    </source>
</evidence>
<comment type="caution">
    <text evidence="9">The sequence shown here is derived from an EMBL/GenBank/DDBJ whole genome shotgun (WGS) entry which is preliminary data.</text>
</comment>
<dbReference type="Pfam" id="PF13408">
    <property type="entry name" value="Zn_ribbon_recom"/>
    <property type="match status" value="1"/>
</dbReference>
<dbReference type="Gene3D" id="3.40.50.1390">
    <property type="entry name" value="Resolvase, N-terminal catalytic domain"/>
    <property type="match status" value="1"/>
</dbReference>
<feature type="domain" description="Resolvase/invertase-type recombinase catalytic" evidence="7">
    <location>
        <begin position="8"/>
        <end position="156"/>
    </location>
</feature>
<dbReference type="Gene3D" id="3.90.1750.20">
    <property type="entry name" value="Putative Large Serine Recombinase, Chain B, Domain 2"/>
    <property type="match status" value="1"/>
</dbReference>
<dbReference type="PANTHER" id="PTHR30461">
    <property type="entry name" value="DNA-INVERTASE FROM LAMBDOID PROPHAGE"/>
    <property type="match status" value="1"/>
</dbReference>
<dbReference type="InterPro" id="IPR050639">
    <property type="entry name" value="SSR_resolvase"/>
</dbReference>
<reference evidence="9" key="1">
    <citation type="journal article" date="2014" name="Int. J. Syst. Evol. Microbiol.">
        <title>Complete genome sequence of Corynebacterium casei LMG S-19264T (=DSM 44701T), isolated from a smear-ripened cheese.</title>
        <authorList>
            <consortium name="US DOE Joint Genome Institute (JGI-PGF)"/>
            <person name="Walter F."/>
            <person name="Albersmeier A."/>
            <person name="Kalinowski J."/>
            <person name="Ruckert C."/>
        </authorList>
    </citation>
    <scope>NUCLEOTIDE SEQUENCE</scope>
    <source>
        <strain evidence="9">CGMCC 1.15760</strain>
    </source>
</reference>
<evidence type="ECO:0000259" key="7">
    <source>
        <dbReference type="PROSITE" id="PS51736"/>
    </source>
</evidence>
<keyword evidence="10" id="KW-1185">Reference proteome</keyword>
<dbReference type="PROSITE" id="PS51736">
    <property type="entry name" value="RECOMBINASES_3"/>
    <property type="match status" value="1"/>
</dbReference>
<dbReference type="GO" id="GO:0003677">
    <property type="term" value="F:DNA binding"/>
    <property type="evidence" value="ECO:0007669"/>
    <property type="project" value="UniProtKB-KW"/>
</dbReference>
<dbReference type="SUPFAM" id="SSF53041">
    <property type="entry name" value="Resolvase-like"/>
    <property type="match status" value="1"/>
</dbReference>
<dbReference type="InterPro" id="IPR036162">
    <property type="entry name" value="Resolvase-like_N_sf"/>
</dbReference>
<dbReference type="Proteomes" id="UP000616608">
    <property type="component" value="Unassembled WGS sequence"/>
</dbReference>
<dbReference type="GO" id="GO:0000150">
    <property type="term" value="F:DNA strand exchange activity"/>
    <property type="evidence" value="ECO:0007669"/>
    <property type="project" value="InterPro"/>
</dbReference>
<dbReference type="RefSeq" id="WP_188615802.1">
    <property type="nucleotide sequence ID" value="NZ_BMJT01000013.1"/>
</dbReference>
<gene>
    <name evidence="9" type="primary">int</name>
    <name evidence="9" type="ORF">GCM10007425_29100</name>
</gene>
<accession>A0A917G9Z5</accession>
<evidence type="ECO:0000256" key="5">
    <source>
        <dbReference type="PROSITE-ProRule" id="PRU10137"/>
    </source>
</evidence>
<dbReference type="SMART" id="SM00857">
    <property type="entry name" value="Resolvase"/>
    <property type="match status" value="1"/>
</dbReference>
<dbReference type="GO" id="GO:0015074">
    <property type="term" value="P:DNA integration"/>
    <property type="evidence" value="ECO:0007669"/>
    <property type="project" value="UniProtKB-KW"/>
</dbReference>
<reference evidence="9" key="2">
    <citation type="submission" date="2020-09" db="EMBL/GenBank/DDBJ databases">
        <authorList>
            <person name="Sun Q."/>
            <person name="Zhou Y."/>
        </authorList>
    </citation>
    <scope>NUCLEOTIDE SEQUENCE</scope>
    <source>
        <strain evidence="9">CGMCC 1.15760</strain>
    </source>
</reference>
<dbReference type="CDD" id="cd00338">
    <property type="entry name" value="Ser_Recombinase"/>
    <property type="match status" value="1"/>
</dbReference>
<keyword evidence="2" id="KW-0238">DNA-binding</keyword>
<dbReference type="Pfam" id="PF07508">
    <property type="entry name" value="Recombinase"/>
    <property type="match status" value="1"/>
</dbReference>
<keyword evidence="3" id="KW-0233">DNA recombination</keyword>